<dbReference type="AlphaFoldDB" id="A0A834EGK6"/>
<feature type="region of interest" description="Disordered" evidence="1">
    <location>
        <begin position="207"/>
        <end position="236"/>
    </location>
</feature>
<gene>
    <name evidence="2" type="ORF">HJG60_010411</name>
</gene>
<feature type="compositionally biased region" description="Polar residues" evidence="1">
    <location>
        <begin position="54"/>
        <end position="67"/>
    </location>
</feature>
<feature type="compositionally biased region" description="Polar residues" evidence="1">
    <location>
        <begin position="210"/>
        <end position="219"/>
    </location>
</feature>
<accession>A0A834EGK6</accession>
<comment type="caution">
    <text evidence="2">The sequence shown here is derived from an EMBL/GenBank/DDBJ whole genome shotgun (WGS) entry which is preliminary data.</text>
</comment>
<organism evidence="2 3">
    <name type="scientific">Phyllostomus discolor</name>
    <name type="common">pale spear-nosed bat</name>
    <dbReference type="NCBI Taxonomy" id="89673"/>
    <lineage>
        <taxon>Eukaryota</taxon>
        <taxon>Metazoa</taxon>
        <taxon>Chordata</taxon>
        <taxon>Craniata</taxon>
        <taxon>Vertebrata</taxon>
        <taxon>Euteleostomi</taxon>
        <taxon>Mammalia</taxon>
        <taxon>Eutheria</taxon>
        <taxon>Laurasiatheria</taxon>
        <taxon>Chiroptera</taxon>
        <taxon>Yangochiroptera</taxon>
        <taxon>Phyllostomidae</taxon>
        <taxon>Phyllostominae</taxon>
        <taxon>Phyllostomus</taxon>
    </lineage>
</organism>
<reference evidence="2 3" key="1">
    <citation type="journal article" date="2020" name="Nature">
        <title>Six reference-quality genomes reveal evolution of bat adaptations.</title>
        <authorList>
            <person name="Jebb D."/>
            <person name="Huang Z."/>
            <person name="Pippel M."/>
            <person name="Hughes G.M."/>
            <person name="Lavrichenko K."/>
            <person name="Devanna P."/>
            <person name="Winkler S."/>
            <person name="Jermiin L.S."/>
            <person name="Skirmuntt E.C."/>
            <person name="Katzourakis A."/>
            <person name="Burkitt-Gray L."/>
            <person name="Ray D.A."/>
            <person name="Sullivan K.A.M."/>
            <person name="Roscito J.G."/>
            <person name="Kirilenko B.M."/>
            <person name="Davalos L.M."/>
            <person name="Corthals A.P."/>
            <person name="Power M.L."/>
            <person name="Jones G."/>
            <person name="Ransome R.D."/>
            <person name="Dechmann D.K.N."/>
            <person name="Locatelli A.G."/>
            <person name="Puechmaille S.J."/>
            <person name="Fedrigo O."/>
            <person name="Jarvis E.D."/>
            <person name="Hiller M."/>
            <person name="Vernes S.C."/>
            <person name="Myers E.W."/>
            <person name="Teeling E.C."/>
        </authorList>
    </citation>
    <scope>NUCLEOTIDE SEQUENCE [LARGE SCALE GENOMIC DNA]</scope>
    <source>
        <strain evidence="2">Bat1K_MPI-CBG_1</strain>
    </source>
</reference>
<evidence type="ECO:0000313" key="3">
    <source>
        <dbReference type="Proteomes" id="UP000664940"/>
    </source>
</evidence>
<protein>
    <submittedName>
        <fullName evidence="2">Uncharacterized protein</fullName>
    </submittedName>
</protein>
<proteinExistence type="predicted"/>
<evidence type="ECO:0000313" key="2">
    <source>
        <dbReference type="EMBL" id="KAF6120085.1"/>
    </source>
</evidence>
<dbReference type="Proteomes" id="UP000664940">
    <property type="component" value="Unassembled WGS sequence"/>
</dbReference>
<evidence type="ECO:0000256" key="1">
    <source>
        <dbReference type="SAM" id="MobiDB-lite"/>
    </source>
</evidence>
<sequence length="236" mass="25000">MWGHTRPAPGDGPGSRGHCRCGRPAGAPCTSCSSLGPMGWHGPCQGSVFRPSLSRESSGSPPASTSARPGPASPPWTCRSLACSPCPGGPVQRTSCPRRPCLPTPELHLPSRPCGVRPREVSLPSGRESHGFFRDDPEALVCPRWGRAEVRTGRLWNRSPKRSGSDCAAASPSCTRRTLLAGIWAQAPPSVAPEDRASAEGLWGRARPHTQFQGPQSWTRPPGDGILGSVVPTQLR</sequence>
<name>A0A834EGK6_9CHIR</name>
<dbReference type="EMBL" id="JABVXQ010000003">
    <property type="protein sequence ID" value="KAF6120085.1"/>
    <property type="molecule type" value="Genomic_DNA"/>
</dbReference>
<feature type="region of interest" description="Disordered" evidence="1">
    <location>
        <begin position="46"/>
        <end position="72"/>
    </location>
</feature>